<dbReference type="EnsemblMetazoa" id="tetur01g10600.1">
    <property type="protein sequence ID" value="tetur01g10600.1"/>
    <property type="gene ID" value="tetur01g10600"/>
</dbReference>
<protein>
    <submittedName>
        <fullName evidence="4">Uncharacterized protein</fullName>
    </submittedName>
</protein>
<dbReference type="OrthoDB" id="10047020at2759"/>
<dbReference type="Gene3D" id="1.10.357.50">
    <property type="match status" value="1"/>
</dbReference>
<dbReference type="KEGG" id="tut:107361963"/>
<dbReference type="Gene3D" id="1.10.357.70">
    <property type="entry name" value="Exocyst complex component Sec6, C-terminal domain"/>
    <property type="match status" value="1"/>
</dbReference>
<gene>
    <name evidence="4" type="primary">107361963</name>
</gene>
<dbReference type="AlphaFoldDB" id="T1JSI2"/>
<dbReference type="GO" id="GO:0051601">
    <property type="term" value="P:exocyst localization"/>
    <property type="evidence" value="ECO:0007669"/>
    <property type="project" value="TreeGrafter"/>
</dbReference>
<dbReference type="PANTHER" id="PTHR21292:SF1">
    <property type="entry name" value="EXOCYST COMPLEX COMPONENT 3"/>
    <property type="match status" value="1"/>
</dbReference>
<evidence type="ECO:0000313" key="5">
    <source>
        <dbReference type="Proteomes" id="UP000015104"/>
    </source>
</evidence>
<dbReference type="eggNOG" id="KOG2286">
    <property type="taxonomic scope" value="Eukaryota"/>
</dbReference>
<reference evidence="4" key="2">
    <citation type="submission" date="2015-06" db="UniProtKB">
        <authorList>
            <consortium name="EnsemblMetazoa"/>
        </authorList>
    </citation>
    <scope>IDENTIFICATION</scope>
</reference>
<reference evidence="5" key="1">
    <citation type="submission" date="2011-08" db="EMBL/GenBank/DDBJ databases">
        <authorList>
            <person name="Rombauts S."/>
        </authorList>
    </citation>
    <scope>NUCLEOTIDE SEQUENCE</scope>
    <source>
        <strain evidence="5">London</strain>
    </source>
</reference>
<evidence type="ECO:0000256" key="2">
    <source>
        <dbReference type="ARBA" id="ARBA00022448"/>
    </source>
</evidence>
<evidence type="ECO:0000256" key="3">
    <source>
        <dbReference type="ARBA" id="ARBA00022483"/>
    </source>
</evidence>
<sequence length="739" mass="85826">MDKELEREAKQNAAKLVSSNLQRTNNLEQIRQSKKLRLNKEAAGEAMLRTAMQTQLDDVRKGLIHLQTSSTHAHSIRGLIKEIEHELAIIPSLVEKLKGVRDESMKHTQLAAAKENLKHIFNVPENVSKTRYYISEGKLLLAHQCLTELENSRDDLLYEIHRLSSANSQDKSMLRNYFSEVEKLSEELGKQLWLIIRLTLNSVIKEPAIIVTALRIIEREERYDAAALKRKESTDFMPPGRPKQWRNMVFKILEEAVNERIVGTQIDERAQDKMWLVRHLEVVRRQILRDLKTVKLAVVPCFPPEYNIVKQMLSIYHRCMSTHLQELALQLEGNEYVTLLNWIQKYEGPDLMTHPDLDFDLKEEGLPPLLPKQLVDELTNKYLQTIERNYKEWMNNTINREWKDWSSANPPETDDAGHYQTTTPVIVFQMIDQHLQVAKTVDQKLTTRVLILSLDHLATFAKQYKDAVHKYCDSHFEDRGQFNSFTPYMIAVANNCVSFVDIAWKFRKKYPSVTNASSDQAFENVLNSFEKLREDTIKFLLHELFLDLDKELVKVGTREWLEGKFSVIENVCLTLEDYVRDYNHLKERNFDALKVALETKLAKSYITSILKKKMTFKDHTQREAFGRKFIKEGEVLKIAIGKLSNYNTLKLEQKKTSPFDSLPLLAEFLRLKDLSMLFLEVSGLIKKYPDISADHLTALLNLREDMTKTNVRKQVTDMMSELPQSTTAAKTVFSEIDLN</sequence>
<proteinExistence type="inferred from homology"/>
<dbReference type="PANTHER" id="PTHR21292">
    <property type="entry name" value="EXOCYST COMPLEX COMPONENT SEC6-RELATED"/>
    <property type="match status" value="1"/>
</dbReference>
<dbReference type="STRING" id="32264.T1JSI2"/>
<dbReference type="OMA" id="MNIGPKT"/>
<name>T1JSI2_TETUR</name>
<dbReference type="GO" id="GO:0006887">
    <property type="term" value="P:exocytosis"/>
    <property type="evidence" value="ECO:0007669"/>
    <property type="project" value="UniProtKB-KW"/>
</dbReference>
<dbReference type="HOGENOM" id="CLU_016260_1_0_1"/>
<keyword evidence="2" id="KW-0813">Transport</keyword>
<organism evidence="4 5">
    <name type="scientific">Tetranychus urticae</name>
    <name type="common">Two-spotted spider mite</name>
    <dbReference type="NCBI Taxonomy" id="32264"/>
    <lineage>
        <taxon>Eukaryota</taxon>
        <taxon>Metazoa</taxon>
        <taxon>Ecdysozoa</taxon>
        <taxon>Arthropoda</taxon>
        <taxon>Chelicerata</taxon>
        <taxon>Arachnida</taxon>
        <taxon>Acari</taxon>
        <taxon>Acariformes</taxon>
        <taxon>Trombidiformes</taxon>
        <taxon>Prostigmata</taxon>
        <taxon>Eleutherengona</taxon>
        <taxon>Raphignathae</taxon>
        <taxon>Tetranychoidea</taxon>
        <taxon>Tetranychidae</taxon>
        <taxon>Tetranychus</taxon>
    </lineage>
</organism>
<dbReference type="Pfam" id="PF06046">
    <property type="entry name" value="Sec6"/>
    <property type="match status" value="1"/>
</dbReference>
<comment type="similarity">
    <text evidence="1">Belongs to the SEC6 family.</text>
</comment>
<keyword evidence="5" id="KW-1185">Reference proteome</keyword>
<dbReference type="Proteomes" id="UP000015104">
    <property type="component" value="Unassembled WGS sequence"/>
</dbReference>
<dbReference type="InterPro" id="IPR042532">
    <property type="entry name" value="EXOC3/Sec6_C"/>
</dbReference>
<dbReference type="GO" id="GO:0000145">
    <property type="term" value="C:exocyst"/>
    <property type="evidence" value="ECO:0007669"/>
    <property type="project" value="InterPro"/>
</dbReference>
<evidence type="ECO:0000313" key="4">
    <source>
        <dbReference type="EnsemblMetazoa" id="tetur01g10600.1"/>
    </source>
</evidence>
<dbReference type="EMBL" id="CAEY01000461">
    <property type="status" value="NOT_ANNOTATED_CDS"/>
    <property type="molecule type" value="Genomic_DNA"/>
</dbReference>
<accession>T1JSI2</accession>
<dbReference type="InterPro" id="IPR010326">
    <property type="entry name" value="EXOC3/Sec6"/>
</dbReference>
<evidence type="ECO:0000256" key="1">
    <source>
        <dbReference type="ARBA" id="ARBA00009447"/>
    </source>
</evidence>
<keyword evidence="3" id="KW-0268">Exocytosis</keyword>
<dbReference type="GO" id="GO:0000149">
    <property type="term" value="F:SNARE binding"/>
    <property type="evidence" value="ECO:0007669"/>
    <property type="project" value="TreeGrafter"/>
</dbReference>